<keyword evidence="20" id="KW-1185">Reference proteome</keyword>
<dbReference type="EC" id="6.1.1.11" evidence="4 14"/>
<dbReference type="CDD" id="cd00770">
    <property type="entry name" value="SerRS_core"/>
    <property type="match status" value="1"/>
</dbReference>
<feature type="binding site" evidence="15">
    <location>
        <position position="223"/>
    </location>
    <ligand>
        <name>L-serine</name>
        <dbReference type="ChEBI" id="CHEBI:33384"/>
    </ligand>
</feature>
<dbReference type="InterPro" id="IPR002317">
    <property type="entry name" value="Ser-tRNA-ligase_type_1"/>
</dbReference>
<dbReference type="PRINTS" id="PR00981">
    <property type="entry name" value="TRNASYNTHSER"/>
</dbReference>
<keyword evidence="7" id="KW-0547">Nucleotide-binding</keyword>
<dbReference type="Proteomes" id="UP000032214">
    <property type="component" value="Unassembled WGS sequence"/>
</dbReference>
<dbReference type="InterPro" id="IPR006195">
    <property type="entry name" value="aa-tRNA-synth_II"/>
</dbReference>
<evidence type="ECO:0000256" key="4">
    <source>
        <dbReference type="ARBA" id="ARBA00012840"/>
    </source>
</evidence>
<dbReference type="GO" id="GO:0006434">
    <property type="term" value="P:seryl-tRNA aminoacylation"/>
    <property type="evidence" value="ECO:0007669"/>
    <property type="project" value="UniProtKB-UniRule"/>
</dbReference>
<evidence type="ECO:0000256" key="12">
    <source>
        <dbReference type="ARBA" id="ARBA00047929"/>
    </source>
</evidence>
<proteinExistence type="inferred from homology"/>
<evidence type="ECO:0000313" key="20">
    <source>
        <dbReference type="Proteomes" id="UP000032214"/>
    </source>
</evidence>
<keyword evidence="10" id="KW-0030">Aminoacyl-tRNA synthetase</keyword>
<accession>A0A0D2GPN0</accession>
<keyword evidence="9" id="KW-0648">Protein biosynthesis</keyword>
<comment type="similarity">
    <text evidence="3">Belongs to the class-II aminoacyl-tRNA synthetase family. Type-1 seryl-tRNA synthetase subfamily.</text>
</comment>
<dbReference type="PROSITE" id="PS50862">
    <property type="entry name" value="AA_TRNA_LIGASE_II"/>
    <property type="match status" value="1"/>
</dbReference>
<dbReference type="GO" id="GO:0005524">
    <property type="term" value="F:ATP binding"/>
    <property type="evidence" value="ECO:0007669"/>
    <property type="project" value="UniProtKB-KW"/>
</dbReference>
<keyword evidence="6" id="KW-0436">Ligase</keyword>
<keyword evidence="17" id="KW-0175">Coiled coil</keyword>
<comment type="catalytic activity">
    <reaction evidence="13">
        <text>tRNA(Ser) + L-serine + ATP = L-seryl-tRNA(Ser) + AMP + diphosphate + H(+)</text>
        <dbReference type="Rhea" id="RHEA:12292"/>
        <dbReference type="Rhea" id="RHEA-COMP:9669"/>
        <dbReference type="Rhea" id="RHEA-COMP:9703"/>
        <dbReference type="ChEBI" id="CHEBI:15378"/>
        <dbReference type="ChEBI" id="CHEBI:30616"/>
        <dbReference type="ChEBI" id="CHEBI:33019"/>
        <dbReference type="ChEBI" id="CHEBI:33384"/>
        <dbReference type="ChEBI" id="CHEBI:78442"/>
        <dbReference type="ChEBI" id="CHEBI:78533"/>
        <dbReference type="ChEBI" id="CHEBI:456215"/>
        <dbReference type="EC" id="6.1.1.11"/>
    </reaction>
</comment>
<dbReference type="Gene3D" id="1.10.287.40">
    <property type="entry name" value="Serine-tRNA synthetase, tRNA binding domain"/>
    <property type="match status" value="1"/>
</dbReference>
<dbReference type="PANTHER" id="PTHR43697:SF1">
    <property type="entry name" value="SERINE--TRNA LIGASE"/>
    <property type="match status" value="1"/>
</dbReference>
<dbReference type="InterPro" id="IPR002314">
    <property type="entry name" value="aa-tRNA-synt_IIb"/>
</dbReference>
<keyword evidence="5" id="KW-0963">Cytoplasm</keyword>
<feature type="binding site" evidence="15">
    <location>
        <position position="254"/>
    </location>
    <ligand>
        <name>L-serine</name>
        <dbReference type="ChEBI" id="CHEBI:33384"/>
    </ligand>
</feature>
<dbReference type="SUPFAM" id="SSF55681">
    <property type="entry name" value="Class II aaRS and biotin synthetases"/>
    <property type="match status" value="1"/>
</dbReference>
<evidence type="ECO:0000256" key="6">
    <source>
        <dbReference type="ARBA" id="ARBA00022598"/>
    </source>
</evidence>
<dbReference type="STRING" id="1306947.J120_03435"/>
<evidence type="ECO:0000256" key="8">
    <source>
        <dbReference type="ARBA" id="ARBA00022840"/>
    </source>
</evidence>
<keyword evidence="8 16" id="KW-0067">ATP-binding</keyword>
<evidence type="ECO:0000256" key="17">
    <source>
        <dbReference type="SAM" id="Coils"/>
    </source>
</evidence>
<evidence type="ECO:0000256" key="14">
    <source>
        <dbReference type="NCBIfam" id="TIGR00414"/>
    </source>
</evidence>
<evidence type="ECO:0000256" key="1">
    <source>
        <dbReference type="ARBA" id="ARBA00004496"/>
    </source>
</evidence>
<feature type="binding site" evidence="15">
    <location>
        <position position="375"/>
    </location>
    <ligand>
        <name>L-serine</name>
        <dbReference type="ChEBI" id="CHEBI:33384"/>
    </ligand>
</feature>
<dbReference type="InterPro" id="IPR015866">
    <property type="entry name" value="Ser-tRNA-synth_1_N"/>
</dbReference>
<comment type="subcellular location">
    <subcellularLocation>
        <location evidence="1">Cytoplasm</location>
    </subcellularLocation>
</comment>
<dbReference type="SUPFAM" id="SSF46589">
    <property type="entry name" value="tRNA-binding arm"/>
    <property type="match status" value="1"/>
</dbReference>
<feature type="binding site" evidence="16">
    <location>
        <begin position="341"/>
        <end position="344"/>
    </location>
    <ligand>
        <name>ATP</name>
        <dbReference type="ChEBI" id="CHEBI:30616"/>
    </ligand>
</feature>
<dbReference type="Pfam" id="PF02403">
    <property type="entry name" value="Seryl_tRNA_N"/>
    <property type="match status" value="1"/>
</dbReference>
<comment type="catalytic activity">
    <reaction evidence="12">
        <text>tRNA(Sec) + L-serine + ATP = L-seryl-tRNA(Sec) + AMP + diphosphate + H(+)</text>
        <dbReference type="Rhea" id="RHEA:42580"/>
        <dbReference type="Rhea" id="RHEA-COMP:9742"/>
        <dbReference type="Rhea" id="RHEA-COMP:10128"/>
        <dbReference type="ChEBI" id="CHEBI:15378"/>
        <dbReference type="ChEBI" id="CHEBI:30616"/>
        <dbReference type="ChEBI" id="CHEBI:33019"/>
        <dbReference type="ChEBI" id="CHEBI:33384"/>
        <dbReference type="ChEBI" id="CHEBI:78442"/>
        <dbReference type="ChEBI" id="CHEBI:78533"/>
        <dbReference type="ChEBI" id="CHEBI:456215"/>
        <dbReference type="EC" id="6.1.1.11"/>
    </reaction>
</comment>
<organism evidence="19 20">
    <name type="scientific">candidate division TM6 bacterium JCVI TM6SC1</name>
    <dbReference type="NCBI Taxonomy" id="1306947"/>
    <lineage>
        <taxon>Bacteria</taxon>
        <taxon>Candidatus Babelota</taxon>
        <taxon>Vermiphilus</taxon>
    </lineage>
</organism>
<evidence type="ECO:0000256" key="2">
    <source>
        <dbReference type="ARBA" id="ARBA00005045"/>
    </source>
</evidence>
<protein>
    <recommendedName>
        <fullName evidence="11 14">Serine--tRNA ligase</fullName>
        <ecNumber evidence="4 14">6.1.1.11</ecNumber>
    </recommendedName>
</protein>
<dbReference type="InterPro" id="IPR042103">
    <property type="entry name" value="SerRS_1_N_sf"/>
</dbReference>
<dbReference type="Pfam" id="PF00587">
    <property type="entry name" value="tRNA-synt_2b"/>
    <property type="match status" value="1"/>
</dbReference>
<dbReference type="GO" id="GO:0005737">
    <property type="term" value="C:cytoplasm"/>
    <property type="evidence" value="ECO:0007669"/>
    <property type="project" value="UniProtKB-SubCell"/>
</dbReference>
<evidence type="ECO:0000256" key="13">
    <source>
        <dbReference type="ARBA" id="ARBA00048823"/>
    </source>
</evidence>
<dbReference type="InterPro" id="IPR045864">
    <property type="entry name" value="aa-tRNA-synth_II/BPL/LPL"/>
</dbReference>
<dbReference type="Gene3D" id="3.30.930.10">
    <property type="entry name" value="Bira Bifunctional Protein, Domain 2"/>
    <property type="match status" value="1"/>
</dbReference>
<dbReference type="PIRSF" id="PIRSF001529">
    <property type="entry name" value="Ser-tRNA-synth_IIa"/>
    <property type="match status" value="1"/>
</dbReference>
<feature type="domain" description="Aminoacyl-transfer RNA synthetases class-II family profile" evidence="18">
    <location>
        <begin position="180"/>
        <end position="402"/>
    </location>
</feature>
<evidence type="ECO:0000256" key="3">
    <source>
        <dbReference type="ARBA" id="ARBA00010728"/>
    </source>
</evidence>
<evidence type="ECO:0000259" key="18">
    <source>
        <dbReference type="PROSITE" id="PS50862"/>
    </source>
</evidence>
<reference evidence="19 20" key="1">
    <citation type="journal article" date="2013" name="Proc. Natl. Acad. Sci. U.S.A.">
        <title>Candidate phylum TM6 genome recovered from a hospital sink biofilm provides genomic insights into this uncultivated phylum.</title>
        <authorList>
            <person name="McLean J.S."/>
            <person name="Lombardo M.J."/>
            <person name="Badger J.H."/>
            <person name="Edlund A."/>
            <person name="Novotny M."/>
            <person name="Yee-Greenbaum J."/>
            <person name="Vyahhi N."/>
            <person name="Hall A.P."/>
            <person name="Yang Y."/>
            <person name="Dupont C.L."/>
            <person name="Ziegler M.G."/>
            <person name="Chitsaz H."/>
            <person name="Allen A.E."/>
            <person name="Yooseph S."/>
            <person name="Tesler G."/>
            <person name="Pevzner P.A."/>
            <person name="Friedman R.M."/>
            <person name="Nealson K.H."/>
            <person name="Venter J.C."/>
            <person name="Lasken R.S."/>
        </authorList>
    </citation>
    <scope>NUCLEOTIDE SEQUENCE [LARGE SCALE GENOMIC DNA]</scope>
    <source>
        <strain evidence="19 20">TM6SC1</strain>
    </source>
</reference>
<name>A0A0D2GPN0_9BACT</name>
<feature type="binding site" evidence="16">
    <location>
        <begin position="254"/>
        <end position="256"/>
    </location>
    <ligand>
        <name>ATP</name>
        <dbReference type="ChEBI" id="CHEBI:30616"/>
    </ligand>
</feature>
<dbReference type="EMBL" id="ARQD01000002">
    <property type="protein sequence ID" value="KIX85329.1"/>
    <property type="molecule type" value="Genomic_DNA"/>
</dbReference>
<evidence type="ECO:0000256" key="9">
    <source>
        <dbReference type="ARBA" id="ARBA00022917"/>
    </source>
</evidence>
<evidence type="ECO:0000256" key="11">
    <source>
        <dbReference type="ARBA" id="ARBA00039158"/>
    </source>
</evidence>
<dbReference type="NCBIfam" id="TIGR00414">
    <property type="entry name" value="serS"/>
    <property type="match status" value="1"/>
</dbReference>
<gene>
    <name evidence="19" type="ORF">J120_03435</name>
</gene>
<evidence type="ECO:0000313" key="19">
    <source>
        <dbReference type="EMBL" id="KIX85329.1"/>
    </source>
</evidence>
<comment type="caution">
    <text evidence="19">The sequence shown here is derived from an EMBL/GenBank/DDBJ whole genome shotgun (WGS) entry which is preliminary data.</text>
</comment>
<dbReference type="InterPro" id="IPR033729">
    <property type="entry name" value="SerRS_core"/>
</dbReference>
<evidence type="ECO:0000256" key="16">
    <source>
        <dbReference type="PIRSR" id="PIRSR001529-2"/>
    </source>
</evidence>
<feature type="coiled-coil region" evidence="17">
    <location>
        <begin position="30"/>
        <end position="97"/>
    </location>
</feature>
<dbReference type="eggNOG" id="COG0172">
    <property type="taxonomic scope" value="Bacteria"/>
</dbReference>
<dbReference type="PANTHER" id="PTHR43697">
    <property type="entry name" value="SERYL-TRNA SYNTHETASE"/>
    <property type="match status" value="1"/>
</dbReference>
<evidence type="ECO:0000256" key="10">
    <source>
        <dbReference type="ARBA" id="ARBA00023146"/>
    </source>
</evidence>
<dbReference type="AlphaFoldDB" id="A0A0D2GPN0"/>
<evidence type="ECO:0000256" key="5">
    <source>
        <dbReference type="ARBA" id="ARBA00022490"/>
    </source>
</evidence>
<comment type="pathway">
    <text evidence="2">Aminoacyl-tRNA biosynthesis; selenocysteinyl-tRNA(Sec) biosynthesis; L-seryl-tRNA(Sec) from L-serine and tRNA(Sec): step 1/1.</text>
</comment>
<evidence type="ECO:0000256" key="15">
    <source>
        <dbReference type="PIRSR" id="PIRSR001529-1"/>
    </source>
</evidence>
<dbReference type="InterPro" id="IPR010978">
    <property type="entry name" value="tRNA-bd_arm"/>
</dbReference>
<feature type="binding site" evidence="15">
    <location>
        <position position="277"/>
    </location>
    <ligand>
        <name>L-serine</name>
        <dbReference type="ChEBI" id="CHEBI:33384"/>
    </ligand>
</feature>
<sequence>MIDLKRLREHPQETIDLIAKKDPSFNAQLLYELDQQIRTMTHEVEELRHQKNELARSAKQGLTPEIREQSIQTGKQIDEKQTRINALEKEFSELYLSCPNLPDAHLPVGGKEANKVVSTWSEQPHFSFTPKNHVEIATALGWIDFEAAARMTGTNFALYKGEGVALLYRLVMFMLGHNSKYGYTPVLPPYLVTEKSLEVASNFPKFKDQVYSVTADQLYLTPTAEVNLTNLYRDHIFSADQLPVRMTSWTSCFRREAGGYGGQERGLIRIHQFEKVELYTICEPAHAAQEHERMLACAESILQQLGLHYRVSILAAQDCSFPSAKTYDIEVWLAGQKQYYEVSSVSNCTDFQARRGLIRYKKQQDSKTELVYTLNGSSLALSRLMVAILENYQQPDGTVVLPEVLRNPVPTI</sequence>
<dbReference type="GO" id="GO:0004828">
    <property type="term" value="F:serine-tRNA ligase activity"/>
    <property type="evidence" value="ECO:0007669"/>
    <property type="project" value="UniProtKB-UniRule"/>
</dbReference>
<evidence type="ECO:0000256" key="7">
    <source>
        <dbReference type="ARBA" id="ARBA00022741"/>
    </source>
</evidence>